<comment type="catalytic activity">
    <reaction evidence="1">
        <text>2 (2E,6E,10E)-geranylgeranyl diphosphate = 15-cis-phytoene + 2 diphosphate</text>
        <dbReference type="Rhea" id="RHEA:34475"/>
        <dbReference type="ChEBI" id="CHEBI:27787"/>
        <dbReference type="ChEBI" id="CHEBI:33019"/>
        <dbReference type="ChEBI" id="CHEBI:58756"/>
        <dbReference type="EC" id="2.5.1.32"/>
    </reaction>
</comment>
<evidence type="ECO:0000256" key="17">
    <source>
        <dbReference type="ARBA" id="ARBA00029313"/>
    </source>
</evidence>
<keyword evidence="16" id="KW-0511">Multifunctional enzyme</keyword>
<dbReference type="Pfam" id="PF00494">
    <property type="entry name" value="SQS_PSY"/>
    <property type="match status" value="1"/>
</dbReference>
<dbReference type="NCBIfam" id="TIGR03462">
    <property type="entry name" value="CarR_dom_SF"/>
    <property type="match status" value="1"/>
</dbReference>
<dbReference type="OrthoDB" id="6600518at2759"/>
<proteinExistence type="evidence at transcript level"/>
<evidence type="ECO:0000256" key="15">
    <source>
        <dbReference type="ARBA" id="ARBA00023235"/>
    </source>
</evidence>
<evidence type="ECO:0000256" key="12">
    <source>
        <dbReference type="ARBA" id="ARBA00022746"/>
    </source>
</evidence>
<dbReference type="GO" id="GO:0045436">
    <property type="term" value="F:lycopene beta cyclase activity"/>
    <property type="evidence" value="ECO:0007669"/>
    <property type="project" value="UniProtKB-ARBA"/>
</dbReference>
<dbReference type="EC" id="5.5.1.19" evidence="7"/>
<comment type="pathway">
    <text evidence="4">Carotenoid biosynthesis; phytoene biosynthesis; all-trans-phytoene from geranylgeranyl diphosphate: step 1/1.</text>
</comment>
<comment type="subcellular location">
    <subcellularLocation>
        <location evidence="2">Membrane</location>
        <topology evidence="2">Multi-pass membrane protein</topology>
    </subcellularLocation>
</comment>
<reference evidence="20" key="1">
    <citation type="submission" date="2020-01" db="EMBL/GenBank/DDBJ databases">
        <title>Profound relationship between aphids and some predatory arthropods such as the red dragonfly.</title>
        <authorList>
            <person name="Takemura M."/>
            <person name="Misawa N."/>
            <person name="Koyanaga T."/>
            <person name="Maoka T."/>
            <person name="Kawase N."/>
            <person name="Nishida R."/>
            <person name="Tsuchida T."/>
            <person name="Hironaka M."/>
            <person name="Ueda T."/>
        </authorList>
    </citation>
    <scope>NUCLEOTIDE SEQUENCE</scope>
</reference>
<evidence type="ECO:0000256" key="7">
    <source>
        <dbReference type="ARBA" id="ARBA00012242"/>
    </source>
</evidence>
<feature type="transmembrane region" description="Helical" evidence="19">
    <location>
        <begin position="6"/>
        <end position="23"/>
    </location>
</feature>
<dbReference type="InterPro" id="IPR008949">
    <property type="entry name" value="Isoprenoid_synthase_dom_sf"/>
</dbReference>
<keyword evidence="10" id="KW-0808">Transferase</keyword>
<feature type="transmembrane region" description="Helical" evidence="19">
    <location>
        <begin position="207"/>
        <end position="224"/>
    </location>
</feature>
<comment type="similarity">
    <text evidence="5">In the N-terminal section; belongs to the lycopene beta-cyclase family.</text>
</comment>
<organism evidence="20">
    <name type="scientific">Acyrthosiphon pisum</name>
    <name type="common">Pea aphid</name>
    <dbReference type="NCBI Taxonomy" id="7029"/>
    <lineage>
        <taxon>Eukaryota</taxon>
        <taxon>Metazoa</taxon>
        <taxon>Ecdysozoa</taxon>
        <taxon>Arthropoda</taxon>
        <taxon>Hexapoda</taxon>
        <taxon>Insecta</taxon>
        <taxon>Pterygota</taxon>
        <taxon>Neoptera</taxon>
        <taxon>Paraneoptera</taxon>
        <taxon>Hemiptera</taxon>
        <taxon>Sternorrhyncha</taxon>
        <taxon>Aphidomorpha</taxon>
        <taxon>Aphidoidea</taxon>
        <taxon>Aphididae</taxon>
        <taxon>Macrosiphini</taxon>
        <taxon>Acyrthosiphon</taxon>
    </lineage>
</organism>
<dbReference type="AlphaFoldDB" id="A0A7R6QZN4"/>
<evidence type="ECO:0000256" key="19">
    <source>
        <dbReference type="SAM" id="Phobius"/>
    </source>
</evidence>
<dbReference type="GO" id="GO:0016872">
    <property type="term" value="F:intramolecular lyase activity"/>
    <property type="evidence" value="ECO:0007669"/>
    <property type="project" value="InterPro"/>
</dbReference>
<dbReference type="Gene3D" id="1.10.600.10">
    <property type="entry name" value="Farnesyl Diphosphate Synthase"/>
    <property type="match status" value="1"/>
</dbReference>
<evidence type="ECO:0000256" key="4">
    <source>
        <dbReference type="ARBA" id="ARBA00005172"/>
    </source>
</evidence>
<dbReference type="InterPro" id="IPR002060">
    <property type="entry name" value="Squ/phyt_synthse"/>
</dbReference>
<feature type="transmembrane region" description="Helical" evidence="19">
    <location>
        <begin position="118"/>
        <end position="136"/>
    </location>
</feature>
<sequence length="588" mass="67012">MLTYIGAHLSYTLPVIGVLTLITRPFINRLEIFKIGFISGLAVIYTIPWYSYFVYNHGARTYSPGAVLAVVGNVPVEEYMFVVMQTVLTSLWALMFVQWSTPCLNFNYDKRSYQLIRWIPISLLTVVTAVGYAMAVRGQETFYLGSILCWASPAIAIMWYGAGNFFAKKIIPSSIAIAGPTLYMCWIDRMAVSDDNNDSGKLAPEDALFVFVTNLMVVLAGSSYDKAYGMIVTYSLDFPHQFSVSCRFVRQMLRAFMTSEYATPSAVTQDIKTSIKVLSTSNAFGTSNYLFHAGIRLDLIILYAFCRVTDEMFDSKSDEKKKKLKLELSKQFISEVFADRKSDYDVKKTPQEVKIDWKKYESEFTDVELSSYRAVSRIAFFLPRKPFEELFAGYQWDLEFTLVRNEKDLMLYTTYVAGSIGAMCLYVIMYRYGNDMNDLVDKADYLTKHAYKIGQGLQLVNIARDLVSDSESLGRCYFPAEYMDDEKEDLRILCKEKNPRSLGNKKLKKYSSKMIQLANKQQFESVGAIKYLPQDLIGSVLASTEMYRGLIKAIQSCPTYPTRASLPKLSKLLIVLNTLYIKSIQYIF</sequence>
<dbReference type="EC" id="2.5.1.32" evidence="8"/>
<evidence type="ECO:0000256" key="13">
    <source>
        <dbReference type="ARBA" id="ARBA00022989"/>
    </source>
</evidence>
<feature type="transmembrane region" description="Helical" evidence="19">
    <location>
        <begin position="142"/>
        <end position="163"/>
    </location>
</feature>
<accession>A0A7R6QZN4</accession>
<evidence type="ECO:0000256" key="14">
    <source>
        <dbReference type="ARBA" id="ARBA00023136"/>
    </source>
</evidence>
<keyword evidence="14 19" id="KW-0472">Membrane</keyword>
<dbReference type="PROSITE" id="PS01045">
    <property type="entry name" value="SQUALEN_PHYTOEN_SYN_2"/>
    <property type="match status" value="1"/>
</dbReference>
<gene>
    <name evidence="20" type="primary">ApCrtYB2</name>
</gene>
<feature type="transmembrane region" description="Helical" evidence="19">
    <location>
        <begin position="35"/>
        <end position="55"/>
    </location>
</feature>
<dbReference type="SUPFAM" id="SSF48576">
    <property type="entry name" value="Terpenoid synthases"/>
    <property type="match status" value="1"/>
</dbReference>
<comment type="catalytic activity">
    <reaction evidence="18">
        <text>all-trans-lycopene = gamma-carotene</text>
        <dbReference type="Rhea" id="RHEA:32219"/>
        <dbReference type="ChEBI" id="CHEBI:15948"/>
        <dbReference type="ChEBI" id="CHEBI:27740"/>
        <dbReference type="EC" id="5.5.1.19"/>
    </reaction>
</comment>
<evidence type="ECO:0000256" key="1">
    <source>
        <dbReference type="ARBA" id="ARBA00001805"/>
    </source>
</evidence>
<comment type="similarity">
    <text evidence="6">In the C-terminal section; belongs to the phytoene/squalene synthase family.</text>
</comment>
<evidence type="ECO:0000256" key="5">
    <source>
        <dbReference type="ARBA" id="ARBA00008247"/>
    </source>
</evidence>
<feature type="transmembrane region" description="Helical" evidence="19">
    <location>
        <begin position="409"/>
        <end position="429"/>
    </location>
</feature>
<protein>
    <recommendedName>
        <fullName evidence="9">Bifunctional lycopene cyclase/phytoene synthase</fullName>
        <ecNumber evidence="8">2.5.1.32</ecNumber>
        <ecNumber evidence="7">5.5.1.19</ecNumber>
    </recommendedName>
</protein>
<evidence type="ECO:0000256" key="6">
    <source>
        <dbReference type="ARBA" id="ARBA00008406"/>
    </source>
</evidence>
<keyword evidence="12" id="KW-0125">Carotenoid biosynthesis</keyword>
<dbReference type="UniPathway" id="UPA00802"/>
<comment type="catalytic activity">
    <reaction evidence="17">
        <text>gamma-carotene = all-trans-beta-carotene</text>
        <dbReference type="Rhea" id="RHEA:32239"/>
        <dbReference type="ChEBI" id="CHEBI:17579"/>
        <dbReference type="ChEBI" id="CHEBI:27740"/>
        <dbReference type="EC" id="5.5.1.19"/>
    </reaction>
</comment>
<dbReference type="GO" id="GO:0016765">
    <property type="term" value="F:transferase activity, transferring alkyl or aryl (other than methyl) groups"/>
    <property type="evidence" value="ECO:0007669"/>
    <property type="project" value="InterPro"/>
</dbReference>
<feature type="transmembrane region" description="Helical" evidence="19">
    <location>
        <begin position="79"/>
        <end position="97"/>
    </location>
</feature>
<dbReference type="SFLD" id="SFLDS00005">
    <property type="entry name" value="Isoprenoid_Synthase_Type_I"/>
    <property type="match status" value="1"/>
</dbReference>
<dbReference type="GO" id="GO:0016117">
    <property type="term" value="P:carotenoid biosynthetic process"/>
    <property type="evidence" value="ECO:0007669"/>
    <property type="project" value="UniProtKB-KW"/>
</dbReference>
<feature type="transmembrane region" description="Helical" evidence="19">
    <location>
        <begin position="170"/>
        <end position="187"/>
    </location>
</feature>
<name>A0A7R6QZN4_ACYPI</name>
<keyword evidence="13 19" id="KW-1133">Transmembrane helix</keyword>
<evidence type="ECO:0000256" key="16">
    <source>
        <dbReference type="ARBA" id="ARBA00023268"/>
    </source>
</evidence>
<keyword evidence="11 19" id="KW-0812">Transmembrane</keyword>
<dbReference type="InterPro" id="IPR017825">
    <property type="entry name" value="Lycopene_cyclase_dom"/>
</dbReference>
<dbReference type="InterPro" id="IPR019845">
    <property type="entry name" value="Squalene/phytoene_synthase_CS"/>
</dbReference>
<evidence type="ECO:0000256" key="11">
    <source>
        <dbReference type="ARBA" id="ARBA00022692"/>
    </source>
</evidence>
<evidence type="ECO:0000313" key="20">
    <source>
        <dbReference type="EMBL" id="BBU53366.1"/>
    </source>
</evidence>
<evidence type="ECO:0000256" key="3">
    <source>
        <dbReference type="ARBA" id="ARBA00005089"/>
    </source>
</evidence>
<dbReference type="SFLD" id="SFLDG01018">
    <property type="entry name" value="Squalene/Phytoene_Synthase_Lik"/>
    <property type="match status" value="1"/>
</dbReference>
<comment type="pathway">
    <text evidence="3">Carotenoid biosynthesis; beta-carotene biosynthesis.</text>
</comment>
<keyword evidence="15" id="KW-0413">Isomerase</keyword>
<dbReference type="GO" id="GO:0016020">
    <property type="term" value="C:membrane"/>
    <property type="evidence" value="ECO:0007669"/>
    <property type="project" value="UniProtKB-SubCell"/>
</dbReference>
<dbReference type="UniPathway" id="UPA00799">
    <property type="reaction ID" value="UER00773"/>
</dbReference>
<evidence type="ECO:0000256" key="9">
    <source>
        <dbReference type="ARBA" id="ARBA00018909"/>
    </source>
</evidence>
<evidence type="ECO:0000256" key="2">
    <source>
        <dbReference type="ARBA" id="ARBA00004141"/>
    </source>
</evidence>
<evidence type="ECO:0000256" key="8">
    <source>
        <dbReference type="ARBA" id="ARBA00012396"/>
    </source>
</evidence>
<evidence type="ECO:0000256" key="10">
    <source>
        <dbReference type="ARBA" id="ARBA00022679"/>
    </source>
</evidence>
<dbReference type="PANTHER" id="PTHR31480">
    <property type="entry name" value="BIFUNCTIONAL LYCOPENE CYCLASE/PHYTOENE SYNTHASE"/>
    <property type="match status" value="1"/>
</dbReference>
<dbReference type="EMBL" id="LC517096">
    <property type="protein sequence ID" value="BBU53366.1"/>
    <property type="molecule type" value="mRNA"/>
</dbReference>
<evidence type="ECO:0000256" key="18">
    <source>
        <dbReference type="ARBA" id="ARBA00029335"/>
    </source>
</evidence>